<accession>A0A7W2I9F2</accession>
<dbReference type="RefSeq" id="WP_182220670.1">
    <property type="nucleotide sequence ID" value="NZ_JACEZS010000033.1"/>
</dbReference>
<proteinExistence type="predicted"/>
<protein>
    <submittedName>
        <fullName evidence="2">Uncharacterized protein</fullName>
    </submittedName>
</protein>
<feature type="compositionally biased region" description="Basic and acidic residues" evidence="1">
    <location>
        <begin position="11"/>
        <end position="20"/>
    </location>
</feature>
<evidence type="ECO:0000256" key="1">
    <source>
        <dbReference type="SAM" id="MobiDB-lite"/>
    </source>
</evidence>
<dbReference type="Proteomes" id="UP000566711">
    <property type="component" value="Unassembled WGS sequence"/>
</dbReference>
<organism evidence="2 3">
    <name type="scientific">Rugamonas fusca</name>
    <dbReference type="NCBI Taxonomy" id="2758568"/>
    <lineage>
        <taxon>Bacteria</taxon>
        <taxon>Pseudomonadati</taxon>
        <taxon>Pseudomonadota</taxon>
        <taxon>Betaproteobacteria</taxon>
        <taxon>Burkholderiales</taxon>
        <taxon>Oxalobacteraceae</taxon>
        <taxon>Telluria group</taxon>
        <taxon>Rugamonas</taxon>
    </lineage>
</organism>
<evidence type="ECO:0000313" key="2">
    <source>
        <dbReference type="EMBL" id="MBA5608510.1"/>
    </source>
</evidence>
<dbReference type="AlphaFoldDB" id="A0A7W2I9F2"/>
<gene>
    <name evidence="2" type="ORF">H3H36_24495</name>
</gene>
<evidence type="ECO:0000313" key="3">
    <source>
        <dbReference type="Proteomes" id="UP000566711"/>
    </source>
</evidence>
<name>A0A7W2I9F2_9BURK</name>
<dbReference type="EMBL" id="JACEZS010000033">
    <property type="protein sequence ID" value="MBA5608510.1"/>
    <property type="molecule type" value="Genomic_DNA"/>
</dbReference>
<feature type="region of interest" description="Disordered" evidence="1">
    <location>
        <begin position="1"/>
        <end position="20"/>
    </location>
</feature>
<reference evidence="2 3" key="1">
    <citation type="submission" date="2020-07" db="EMBL/GenBank/DDBJ databases">
        <title>Novel species isolated from subtropical streams in China.</title>
        <authorList>
            <person name="Lu H."/>
        </authorList>
    </citation>
    <scope>NUCLEOTIDE SEQUENCE [LARGE SCALE GENOMIC DNA]</scope>
    <source>
        <strain evidence="2 3">FT3S</strain>
    </source>
</reference>
<keyword evidence="3" id="KW-1185">Reference proteome</keyword>
<sequence length="75" mass="8658">MSSKKQITKRSTQDVEKTTEAPKTRDVLVKFAKAALRKILLRPATWRFLVVHLPEVGAKVEEWLKDVIAFFSDLF</sequence>
<comment type="caution">
    <text evidence="2">The sequence shown here is derived from an EMBL/GenBank/DDBJ whole genome shotgun (WGS) entry which is preliminary data.</text>
</comment>